<dbReference type="InParanoid" id="W2RN30"/>
<organism evidence="2 3">
    <name type="scientific">Cyphellophora europaea (strain CBS 101466)</name>
    <name type="common">Phialophora europaea</name>
    <dbReference type="NCBI Taxonomy" id="1220924"/>
    <lineage>
        <taxon>Eukaryota</taxon>
        <taxon>Fungi</taxon>
        <taxon>Dikarya</taxon>
        <taxon>Ascomycota</taxon>
        <taxon>Pezizomycotina</taxon>
        <taxon>Eurotiomycetes</taxon>
        <taxon>Chaetothyriomycetidae</taxon>
        <taxon>Chaetothyriales</taxon>
        <taxon>Cyphellophoraceae</taxon>
        <taxon>Cyphellophora</taxon>
    </lineage>
</organism>
<keyword evidence="3" id="KW-1185">Reference proteome</keyword>
<dbReference type="RefSeq" id="XP_008720060.1">
    <property type="nucleotide sequence ID" value="XM_008721838.1"/>
</dbReference>
<gene>
    <name evidence="2" type="ORF">HMPREF1541_07514</name>
</gene>
<dbReference type="VEuPathDB" id="FungiDB:HMPREF1541_07514"/>
<feature type="region of interest" description="Disordered" evidence="1">
    <location>
        <begin position="229"/>
        <end position="270"/>
    </location>
</feature>
<accession>W2RN30</accession>
<dbReference type="GeneID" id="19974853"/>
<sequence>MTFYYLSKDLELGPPLAVVTLQTTGPAAAVIATMVPNSNSDSDTESSTDESASTSSTDGSTISVPVSAIKPSPPARKPTVSFRHLSFLSVLRQVDPHAAHPRASYRHQFTCLHGAQPSYIIQGPGLQGLYYKRCDGAFVNALGEQLTVPSNVHSSADSSSNTIQPPKQERVTDCTNAAVSQPSINSTAIFDTSLAASPAEIAERAWRRIHTDAGPDAWREVKALKKRAQREERREVREAARMEKRAERERSRQQRREDEGNNEEHRTKLGRAVKEKVRAVGSKCLEKVAFWGA</sequence>
<evidence type="ECO:0000313" key="2">
    <source>
        <dbReference type="EMBL" id="ETN37891.1"/>
    </source>
</evidence>
<name>W2RN30_CYPE1</name>
<evidence type="ECO:0000256" key="1">
    <source>
        <dbReference type="SAM" id="MobiDB-lite"/>
    </source>
</evidence>
<reference evidence="2 3" key="1">
    <citation type="submission" date="2013-03" db="EMBL/GenBank/DDBJ databases">
        <title>The Genome Sequence of Phialophora europaea CBS 101466.</title>
        <authorList>
            <consortium name="The Broad Institute Genomics Platform"/>
            <person name="Cuomo C."/>
            <person name="de Hoog S."/>
            <person name="Gorbushina A."/>
            <person name="Walker B."/>
            <person name="Young S.K."/>
            <person name="Zeng Q."/>
            <person name="Gargeya S."/>
            <person name="Fitzgerald M."/>
            <person name="Haas B."/>
            <person name="Abouelleil A."/>
            <person name="Allen A.W."/>
            <person name="Alvarado L."/>
            <person name="Arachchi H.M."/>
            <person name="Berlin A.M."/>
            <person name="Chapman S.B."/>
            <person name="Gainer-Dewar J."/>
            <person name="Goldberg J."/>
            <person name="Griggs A."/>
            <person name="Gujja S."/>
            <person name="Hansen M."/>
            <person name="Howarth C."/>
            <person name="Imamovic A."/>
            <person name="Ireland A."/>
            <person name="Larimer J."/>
            <person name="McCowan C."/>
            <person name="Murphy C."/>
            <person name="Pearson M."/>
            <person name="Poon T.W."/>
            <person name="Priest M."/>
            <person name="Roberts A."/>
            <person name="Saif S."/>
            <person name="Shea T."/>
            <person name="Sisk P."/>
            <person name="Sykes S."/>
            <person name="Wortman J."/>
            <person name="Nusbaum C."/>
            <person name="Birren B."/>
        </authorList>
    </citation>
    <scope>NUCLEOTIDE SEQUENCE [LARGE SCALE GENOMIC DNA]</scope>
    <source>
        <strain evidence="2 3">CBS 101466</strain>
    </source>
</reference>
<evidence type="ECO:0000313" key="3">
    <source>
        <dbReference type="Proteomes" id="UP000030752"/>
    </source>
</evidence>
<dbReference type="AlphaFoldDB" id="W2RN30"/>
<protein>
    <submittedName>
        <fullName evidence="2">Uncharacterized protein</fullName>
    </submittedName>
</protein>
<dbReference type="HOGENOM" id="CLU_950010_0_0_1"/>
<feature type="region of interest" description="Disordered" evidence="1">
    <location>
        <begin position="36"/>
        <end position="77"/>
    </location>
</feature>
<dbReference type="EMBL" id="KB822723">
    <property type="protein sequence ID" value="ETN37891.1"/>
    <property type="molecule type" value="Genomic_DNA"/>
</dbReference>
<proteinExistence type="predicted"/>
<dbReference type="Proteomes" id="UP000030752">
    <property type="component" value="Unassembled WGS sequence"/>
</dbReference>
<feature type="compositionally biased region" description="Low complexity" evidence="1">
    <location>
        <begin position="49"/>
        <end position="63"/>
    </location>
</feature>